<gene>
    <name evidence="1" type="ORF">LCGC14_0943190</name>
</gene>
<dbReference type="InterPro" id="IPR029063">
    <property type="entry name" value="SAM-dependent_MTases_sf"/>
</dbReference>
<name>A0A0F9RQS9_9ZZZZ</name>
<protein>
    <recommendedName>
        <fullName evidence="2">Methyltransferase type 11 domain-containing protein</fullName>
    </recommendedName>
</protein>
<feature type="non-terminal residue" evidence="1">
    <location>
        <position position="1"/>
    </location>
</feature>
<dbReference type="Gene3D" id="3.40.50.150">
    <property type="entry name" value="Vaccinia Virus protein VP39"/>
    <property type="match status" value="1"/>
</dbReference>
<comment type="caution">
    <text evidence="1">The sequence shown here is derived from an EMBL/GenBank/DDBJ whole genome shotgun (WGS) entry which is preliminary data.</text>
</comment>
<reference evidence="1" key="1">
    <citation type="journal article" date="2015" name="Nature">
        <title>Complex archaea that bridge the gap between prokaryotes and eukaryotes.</title>
        <authorList>
            <person name="Spang A."/>
            <person name="Saw J.H."/>
            <person name="Jorgensen S.L."/>
            <person name="Zaremba-Niedzwiedzka K."/>
            <person name="Martijn J."/>
            <person name="Lind A.E."/>
            <person name="van Eijk R."/>
            <person name="Schleper C."/>
            <person name="Guy L."/>
            <person name="Ettema T.J."/>
        </authorList>
    </citation>
    <scope>NUCLEOTIDE SEQUENCE</scope>
</reference>
<evidence type="ECO:0000313" key="1">
    <source>
        <dbReference type="EMBL" id="KKN19698.1"/>
    </source>
</evidence>
<dbReference type="SUPFAM" id="SSF53335">
    <property type="entry name" value="S-adenosyl-L-methionine-dependent methyltransferases"/>
    <property type="match status" value="1"/>
</dbReference>
<dbReference type="EMBL" id="LAZR01003310">
    <property type="protein sequence ID" value="KKN19698.1"/>
    <property type="molecule type" value="Genomic_DNA"/>
</dbReference>
<organism evidence="1">
    <name type="scientific">marine sediment metagenome</name>
    <dbReference type="NCBI Taxonomy" id="412755"/>
    <lineage>
        <taxon>unclassified sequences</taxon>
        <taxon>metagenomes</taxon>
        <taxon>ecological metagenomes</taxon>
    </lineage>
</organism>
<accession>A0A0F9RQS9</accession>
<dbReference type="AlphaFoldDB" id="A0A0F9RQS9"/>
<sequence length="156" mass="18233">IGIRRVVQDLTLKPKMPVRNGSIDFAFSTEVIEHMKPQFVSAWLDGVDKAVRKGGLIFISTPNSDGSNEKLPLDHVYEWGYRELKRELTSRWELIYHHGTFIKLPAFRKANRLRRLVPEHLVESYEQRFGRHWLRNILAVGFPEVANNVSWTLRKP</sequence>
<evidence type="ECO:0008006" key="2">
    <source>
        <dbReference type="Google" id="ProtNLM"/>
    </source>
</evidence>
<proteinExistence type="predicted"/>
<dbReference type="Pfam" id="PF13489">
    <property type="entry name" value="Methyltransf_23"/>
    <property type="match status" value="1"/>
</dbReference>